<dbReference type="InterPro" id="IPR013106">
    <property type="entry name" value="Ig_V-set"/>
</dbReference>
<protein>
    <recommendedName>
        <fullName evidence="7">Ig-like domain-containing protein</fullName>
    </recommendedName>
</protein>
<evidence type="ECO:0000256" key="6">
    <source>
        <dbReference type="ARBA" id="ARBA00023319"/>
    </source>
</evidence>
<dbReference type="AlphaFoldDB" id="A0A3B4A2N9"/>
<reference evidence="8" key="1">
    <citation type="submission" date="2025-08" db="UniProtKB">
        <authorList>
            <consortium name="Ensembl"/>
        </authorList>
    </citation>
    <scope>IDENTIFICATION</scope>
</reference>
<dbReference type="GO" id="GO:0050863">
    <property type="term" value="P:regulation of T cell activation"/>
    <property type="evidence" value="ECO:0007669"/>
    <property type="project" value="UniProtKB-ARBA"/>
</dbReference>
<dbReference type="PROSITE" id="PS50835">
    <property type="entry name" value="IG_LIKE"/>
    <property type="match status" value="1"/>
</dbReference>
<keyword evidence="9" id="KW-1185">Reference proteome</keyword>
<dbReference type="InterPro" id="IPR036179">
    <property type="entry name" value="Ig-like_dom_sf"/>
</dbReference>
<keyword evidence="3" id="KW-0472">Membrane</keyword>
<dbReference type="Proteomes" id="UP000261520">
    <property type="component" value="Unplaced"/>
</dbReference>
<dbReference type="SUPFAM" id="SSF48726">
    <property type="entry name" value="Immunoglobulin"/>
    <property type="match status" value="1"/>
</dbReference>
<feature type="domain" description="Ig-like" evidence="7">
    <location>
        <begin position="27"/>
        <end position="131"/>
    </location>
</feature>
<evidence type="ECO:0000256" key="3">
    <source>
        <dbReference type="ARBA" id="ARBA00023136"/>
    </source>
</evidence>
<dbReference type="InterPro" id="IPR013783">
    <property type="entry name" value="Ig-like_fold"/>
</dbReference>
<dbReference type="Gene3D" id="2.60.40.10">
    <property type="entry name" value="Immunoglobulins"/>
    <property type="match status" value="1"/>
</dbReference>
<keyword evidence="6" id="KW-0393">Immunoglobulin domain</keyword>
<dbReference type="FunFam" id="2.60.40.10:FF:000142">
    <property type="entry name" value="V-set domain-containing T-cell activation inhibitor 1"/>
    <property type="match status" value="1"/>
</dbReference>
<keyword evidence="5" id="KW-0325">Glycoprotein</keyword>
<evidence type="ECO:0000256" key="5">
    <source>
        <dbReference type="ARBA" id="ARBA00023180"/>
    </source>
</evidence>
<dbReference type="Ensembl" id="ENSPMGT00000011751.1">
    <property type="protein sequence ID" value="ENSPMGP00000011020.1"/>
    <property type="gene ID" value="ENSPMGG00000009133.1"/>
</dbReference>
<evidence type="ECO:0000259" key="7">
    <source>
        <dbReference type="PROSITE" id="PS50835"/>
    </source>
</evidence>
<keyword evidence="2" id="KW-0732">Signal</keyword>
<comment type="subcellular location">
    <subcellularLocation>
        <location evidence="1">Membrane</location>
    </subcellularLocation>
</comment>
<keyword evidence="4" id="KW-1015">Disulfide bond</keyword>
<dbReference type="GO" id="GO:1903037">
    <property type="term" value="P:regulation of leukocyte cell-cell adhesion"/>
    <property type="evidence" value="ECO:0007669"/>
    <property type="project" value="UniProtKB-ARBA"/>
</dbReference>
<sequence>RHSHSVDSVWCFAAVIGPSLPVMALLGEDVILPCRCDPARDLGSMTVEWSRTDVKPAPSDPLKRSKFVHMYRNRKDDMDMKIEEYINRTQLFPEQFGAGNASLRIRSVRLSDNATYKCFVPNLSYDTSTLRRGSTRDMEKTEERISTFQRYMLTVFLFVKLIRLKMERQTEVISVSELVFFLNLVPE</sequence>
<dbReference type="PANTHER" id="PTHR24100">
    <property type="entry name" value="BUTYROPHILIN"/>
    <property type="match status" value="1"/>
</dbReference>
<dbReference type="STRING" id="409849.ENSPMGP00000011020"/>
<dbReference type="InterPro" id="IPR007110">
    <property type="entry name" value="Ig-like_dom"/>
</dbReference>
<evidence type="ECO:0000256" key="1">
    <source>
        <dbReference type="ARBA" id="ARBA00004370"/>
    </source>
</evidence>
<organism evidence="8 9">
    <name type="scientific">Periophthalmus magnuspinnatus</name>
    <dbReference type="NCBI Taxonomy" id="409849"/>
    <lineage>
        <taxon>Eukaryota</taxon>
        <taxon>Metazoa</taxon>
        <taxon>Chordata</taxon>
        <taxon>Craniata</taxon>
        <taxon>Vertebrata</taxon>
        <taxon>Euteleostomi</taxon>
        <taxon>Actinopterygii</taxon>
        <taxon>Neopterygii</taxon>
        <taxon>Teleostei</taxon>
        <taxon>Neoteleostei</taxon>
        <taxon>Acanthomorphata</taxon>
        <taxon>Gobiaria</taxon>
        <taxon>Gobiiformes</taxon>
        <taxon>Gobioidei</taxon>
        <taxon>Gobiidae</taxon>
        <taxon>Oxudercinae</taxon>
        <taxon>Periophthalmus</taxon>
    </lineage>
</organism>
<accession>A0A3B4A2N9</accession>
<dbReference type="Pfam" id="PF07686">
    <property type="entry name" value="V-set"/>
    <property type="match status" value="1"/>
</dbReference>
<evidence type="ECO:0000313" key="9">
    <source>
        <dbReference type="Proteomes" id="UP000261520"/>
    </source>
</evidence>
<name>A0A3B4A2N9_9GOBI</name>
<dbReference type="SMART" id="SM00409">
    <property type="entry name" value="IG"/>
    <property type="match status" value="1"/>
</dbReference>
<dbReference type="GO" id="GO:0016020">
    <property type="term" value="C:membrane"/>
    <property type="evidence" value="ECO:0007669"/>
    <property type="project" value="UniProtKB-SubCell"/>
</dbReference>
<evidence type="ECO:0000256" key="2">
    <source>
        <dbReference type="ARBA" id="ARBA00022729"/>
    </source>
</evidence>
<dbReference type="InterPro" id="IPR050504">
    <property type="entry name" value="IgSF_BTN/MOG"/>
</dbReference>
<evidence type="ECO:0000256" key="4">
    <source>
        <dbReference type="ARBA" id="ARBA00023157"/>
    </source>
</evidence>
<evidence type="ECO:0000313" key="8">
    <source>
        <dbReference type="Ensembl" id="ENSPMGP00000011020.1"/>
    </source>
</evidence>
<proteinExistence type="predicted"/>
<reference evidence="8" key="2">
    <citation type="submission" date="2025-09" db="UniProtKB">
        <authorList>
            <consortium name="Ensembl"/>
        </authorList>
    </citation>
    <scope>IDENTIFICATION</scope>
</reference>
<dbReference type="InterPro" id="IPR003599">
    <property type="entry name" value="Ig_sub"/>
</dbReference>